<dbReference type="Gene3D" id="3.30.1490.20">
    <property type="entry name" value="ATP-grasp fold, A domain"/>
    <property type="match status" value="1"/>
</dbReference>
<keyword evidence="5 13" id="KW-0547">Nucleotide-binding</keyword>
<organism evidence="15 16">
    <name type="scientific">Candidatus Raymondbacteria bacterium RIFOXYD12_FULL_49_13</name>
    <dbReference type="NCBI Taxonomy" id="1817890"/>
    <lineage>
        <taxon>Bacteria</taxon>
        <taxon>Raymondiibacteriota</taxon>
    </lineage>
</organism>
<evidence type="ECO:0000256" key="13">
    <source>
        <dbReference type="PROSITE-ProRule" id="PRU00409"/>
    </source>
</evidence>
<name>A0A1F7FCH7_UNCRA</name>
<keyword evidence="9 10" id="KW-0961">Cell wall biogenesis/degradation</keyword>
<evidence type="ECO:0000256" key="4">
    <source>
        <dbReference type="ARBA" id="ARBA00022598"/>
    </source>
</evidence>
<dbReference type="GO" id="GO:0008360">
    <property type="term" value="P:regulation of cell shape"/>
    <property type="evidence" value="ECO:0007669"/>
    <property type="project" value="UniProtKB-KW"/>
</dbReference>
<evidence type="ECO:0000256" key="11">
    <source>
        <dbReference type="PIRSR" id="PIRSR039102-1"/>
    </source>
</evidence>
<dbReference type="PROSITE" id="PS50975">
    <property type="entry name" value="ATP_GRASP"/>
    <property type="match status" value="1"/>
</dbReference>
<dbReference type="PANTHER" id="PTHR23132:SF23">
    <property type="entry name" value="D-ALANINE--D-ALANINE LIGASE B"/>
    <property type="match status" value="1"/>
</dbReference>
<dbReference type="InterPro" id="IPR005905">
    <property type="entry name" value="D_ala_D_ala"/>
</dbReference>
<evidence type="ECO:0000313" key="16">
    <source>
        <dbReference type="Proteomes" id="UP000179243"/>
    </source>
</evidence>
<keyword evidence="12" id="KW-0479">Metal-binding</keyword>
<reference evidence="15 16" key="1">
    <citation type="journal article" date="2016" name="Nat. Commun.">
        <title>Thousands of microbial genomes shed light on interconnected biogeochemical processes in an aquifer system.</title>
        <authorList>
            <person name="Anantharaman K."/>
            <person name="Brown C.T."/>
            <person name="Hug L.A."/>
            <person name="Sharon I."/>
            <person name="Castelle C.J."/>
            <person name="Probst A.J."/>
            <person name="Thomas B.C."/>
            <person name="Singh A."/>
            <person name="Wilkins M.J."/>
            <person name="Karaoz U."/>
            <person name="Brodie E.L."/>
            <person name="Williams K.H."/>
            <person name="Hubbard S.S."/>
            <person name="Banfield J.F."/>
        </authorList>
    </citation>
    <scope>NUCLEOTIDE SEQUENCE [LARGE SCALE GENOMIC DNA]</scope>
</reference>
<sequence>MNKTRVAVIMGGTSGEHPVSLKSGNGIVNNLDYTEYATCPVIIGTDGMWHCAGSYADYEKNNPFDSAAFLKSSSDGTPYFPPFLLLAQGKPDIVFPIVHGTGGEDGTLQGLLEIYGLPYTGSGVLGSSLAMHKRKAKELYIQYGLTTPDYSYYTREQWRIGAATIPSHVTDKLGLPVFVKIPTGGSSIGMGMAQSRDEIRDLCERFFSESREVLFEKAVKGTEVSCGVLDSADGEPEALAVTEIVPVKAAFFDYEAKYEKGASREITPARISADLTQKVHRAAVMAHKALHCSGFSRSDIIIANQKLYTLETNTLPGFTETSLLPQMAAASGLTYAEFLDRIIQQALARAR</sequence>
<dbReference type="Proteomes" id="UP000179243">
    <property type="component" value="Unassembled WGS sequence"/>
</dbReference>
<feature type="active site" evidence="11">
    <location>
        <position position="322"/>
    </location>
</feature>
<keyword evidence="4 10" id="KW-0436">Ligase</keyword>
<dbReference type="EC" id="6.3.2.4" evidence="10"/>
<evidence type="ECO:0000256" key="10">
    <source>
        <dbReference type="HAMAP-Rule" id="MF_00047"/>
    </source>
</evidence>
<dbReference type="InterPro" id="IPR013815">
    <property type="entry name" value="ATP_grasp_subdomain_1"/>
</dbReference>
<keyword evidence="3 10" id="KW-0963">Cytoplasm</keyword>
<dbReference type="PANTHER" id="PTHR23132">
    <property type="entry name" value="D-ALANINE--D-ALANINE LIGASE"/>
    <property type="match status" value="1"/>
</dbReference>
<comment type="subcellular location">
    <subcellularLocation>
        <location evidence="1 10">Cytoplasm</location>
    </subcellularLocation>
</comment>
<dbReference type="NCBIfam" id="NF002528">
    <property type="entry name" value="PRK01966.1-4"/>
    <property type="match status" value="1"/>
</dbReference>
<dbReference type="InterPro" id="IPR000291">
    <property type="entry name" value="D-Ala_lig_Van_CS"/>
</dbReference>
<feature type="active site" evidence="11">
    <location>
        <position position="16"/>
    </location>
</feature>
<dbReference type="AlphaFoldDB" id="A0A1F7FCH7"/>
<comment type="function">
    <text evidence="10">Cell wall formation.</text>
</comment>
<dbReference type="InterPro" id="IPR011127">
    <property type="entry name" value="Dala_Dala_lig_N"/>
</dbReference>
<feature type="domain" description="ATP-grasp" evidence="14">
    <location>
        <begin position="137"/>
        <end position="344"/>
    </location>
</feature>
<evidence type="ECO:0000256" key="8">
    <source>
        <dbReference type="ARBA" id="ARBA00022984"/>
    </source>
</evidence>
<dbReference type="SUPFAM" id="SSF56059">
    <property type="entry name" value="Glutathione synthetase ATP-binding domain-like"/>
    <property type="match status" value="1"/>
</dbReference>
<dbReference type="GO" id="GO:0009252">
    <property type="term" value="P:peptidoglycan biosynthetic process"/>
    <property type="evidence" value="ECO:0007669"/>
    <property type="project" value="UniProtKB-UniRule"/>
</dbReference>
<evidence type="ECO:0000256" key="3">
    <source>
        <dbReference type="ARBA" id="ARBA00022490"/>
    </source>
</evidence>
<dbReference type="InterPro" id="IPR016185">
    <property type="entry name" value="PreATP-grasp_dom_sf"/>
</dbReference>
<dbReference type="GO" id="GO:0005524">
    <property type="term" value="F:ATP binding"/>
    <property type="evidence" value="ECO:0007669"/>
    <property type="project" value="UniProtKB-UniRule"/>
</dbReference>
<dbReference type="GO" id="GO:0005737">
    <property type="term" value="C:cytoplasm"/>
    <property type="evidence" value="ECO:0007669"/>
    <property type="project" value="UniProtKB-SubCell"/>
</dbReference>
<keyword evidence="6 13" id="KW-0067">ATP-binding</keyword>
<feature type="binding site" evidence="12">
    <location>
        <position position="311"/>
    </location>
    <ligand>
        <name>Mg(2+)</name>
        <dbReference type="ChEBI" id="CHEBI:18420"/>
        <label>2</label>
    </ligand>
</feature>
<feature type="active site" evidence="11">
    <location>
        <position position="186"/>
    </location>
</feature>
<evidence type="ECO:0000256" key="2">
    <source>
        <dbReference type="ARBA" id="ARBA00010871"/>
    </source>
</evidence>
<dbReference type="InterPro" id="IPR011095">
    <property type="entry name" value="Dala_Dala_lig_C"/>
</dbReference>
<dbReference type="NCBIfam" id="NF002378">
    <property type="entry name" value="PRK01372.1"/>
    <property type="match status" value="1"/>
</dbReference>
<accession>A0A1F7FCH7</accession>
<comment type="cofactor">
    <cofactor evidence="12">
        <name>Mg(2+)</name>
        <dbReference type="ChEBI" id="CHEBI:18420"/>
    </cofactor>
    <cofactor evidence="12">
        <name>Mn(2+)</name>
        <dbReference type="ChEBI" id="CHEBI:29035"/>
    </cofactor>
    <text evidence="12">Binds 2 magnesium or manganese ions per subunit.</text>
</comment>
<proteinExistence type="inferred from homology"/>
<dbReference type="Pfam" id="PF01820">
    <property type="entry name" value="Dala_Dala_lig_N"/>
    <property type="match status" value="1"/>
</dbReference>
<feature type="binding site" evidence="12">
    <location>
        <position position="313"/>
    </location>
    <ligand>
        <name>Mg(2+)</name>
        <dbReference type="ChEBI" id="CHEBI:18420"/>
        <label>2</label>
    </ligand>
</feature>
<dbReference type="GO" id="GO:0046872">
    <property type="term" value="F:metal ion binding"/>
    <property type="evidence" value="ECO:0007669"/>
    <property type="project" value="UniProtKB-KW"/>
</dbReference>
<dbReference type="NCBIfam" id="TIGR01205">
    <property type="entry name" value="D_ala_D_alaTIGR"/>
    <property type="match status" value="1"/>
</dbReference>
<dbReference type="InterPro" id="IPR011761">
    <property type="entry name" value="ATP-grasp"/>
</dbReference>
<dbReference type="HAMAP" id="MF_00047">
    <property type="entry name" value="Dala_Dala_lig"/>
    <property type="match status" value="1"/>
</dbReference>
<evidence type="ECO:0000256" key="7">
    <source>
        <dbReference type="ARBA" id="ARBA00022960"/>
    </source>
</evidence>
<evidence type="ECO:0000313" key="15">
    <source>
        <dbReference type="EMBL" id="OGK04385.1"/>
    </source>
</evidence>
<evidence type="ECO:0000256" key="1">
    <source>
        <dbReference type="ARBA" id="ARBA00004496"/>
    </source>
</evidence>
<keyword evidence="12" id="KW-0464">Manganese</keyword>
<dbReference type="Pfam" id="PF07478">
    <property type="entry name" value="Dala_Dala_lig_C"/>
    <property type="match status" value="1"/>
</dbReference>
<dbReference type="SUPFAM" id="SSF52440">
    <property type="entry name" value="PreATP-grasp domain"/>
    <property type="match status" value="1"/>
</dbReference>
<keyword evidence="8 10" id="KW-0573">Peptidoglycan synthesis</keyword>
<keyword evidence="7 10" id="KW-0133">Cell shape</keyword>
<dbReference type="GO" id="GO:0008716">
    <property type="term" value="F:D-alanine-D-alanine ligase activity"/>
    <property type="evidence" value="ECO:0007669"/>
    <property type="project" value="UniProtKB-UniRule"/>
</dbReference>
<feature type="binding site" evidence="12">
    <location>
        <position position="299"/>
    </location>
    <ligand>
        <name>Mg(2+)</name>
        <dbReference type="ChEBI" id="CHEBI:18420"/>
        <label>1</label>
    </ligand>
</feature>
<comment type="catalytic activity">
    <reaction evidence="10">
        <text>2 D-alanine + ATP = D-alanyl-D-alanine + ADP + phosphate + H(+)</text>
        <dbReference type="Rhea" id="RHEA:11224"/>
        <dbReference type="ChEBI" id="CHEBI:15378"/>
        <dbReference type="ChEBI" id="CHEBI:30616"/>
        <dbReference type="ChEBI" id="CHEBI:43474"/>
        <dbReference type="ChEBI" id="CHEBI:57416"/>
        <dbReference type="ChEBI" id="CHEBI:57822"/>
        <dbReference type="ChEBI" id="CHEBI:456216"/>
        <dbReference type="EC" id="6.3.2.4"/>
    </reaction>
</comment>
<dbReference type="UniPathway" id="UPA00219"/>
<dbReference type="EMBL" id="MFYX01000073">
    <property type="protein sequence ID" value="OGK04385.1"/>
    <property type="molecule type" value="Genomic_DNA"/>
</dbReference>
<evidence type="ECO:0000259" key="14">
    <source>
        <dbReference type="PROSITE" id="PS50975"/>
    </source>
</evidence>
<evidence type="ECO:0000256" key="12">
    <source>
        <dbReference type="PIRSR" id="PIRSR039102-3"/>
    </source>
</evidence>
<evidence type="ECO:0000256" key="5">
    <source>
        <dbReference type="ARBA" id="ARBA00022741"/>
    </source>
</evidence>
<comment type="pathway">
    <text evidence="10">Cell wall biogenesis; peptidoglycan biosynthesis.</text>
</comment>
<feature type="binding site" evidence="12">
    <location>
        <position position="311"/>
    </location>
    <ligand>
        <name>Mg(2+)</name>
        <dbReference type="ChEBI" id="CHEBI:18420"/>
        <label>1</label>
    </ligand>
</feature>
<dbReference type="PIRSF" id="PIRSF039102">
    <property type="entry name" value="Ddl/VanB"/>
    <property type="match status" value="1"/>
</dbReference>
<evidence type="ECO:0000256" key="6">
    <source>
        <dbReference type="ARBA" id="ARBA00022840"/>
    </source>
</evidence>
<gene>
    <name evidence="10" type="primary">ddl</name>
    <name evidence="15" type="ORF">A2519_18425</name>
</gene>
<dbReference type="Gene3D" id="3.30.470.20">
    <property type="entry name" value="ATP-grasp fold, B domain"/>
    <property type="match status" value="1"/>
</dbReference>
<evidence type="ECO:0000256" key="9">
    <source>
        <dbReference type="ARBA" id="ARBA00023316"/>
    </source>
</evidence>
<dbReference type="Gene3D" id="3.40.50.20">
    <property type="match status" value="1"/>
</dbReference>
<protein>
    <recommendedName>
        <fullName evidence="10">D-alanine--D-alanine ligase</fullName>
        <ecNumber evidence="10">6.3.2.4</ecNumber>
    </recommendedName>
    <alternativeName>
        <fullName evidence="10">D-Ala-D-Ala ligase</fullName>
    </alternativeName>
    <alternativeName>
        <fullName evidence="10">D-alanylalanine synthetase</fullName>
    </alternativeName>
</protein>
<comment type="caution">
    <text evidence="15">The sequence shown here is derived from an EMBL/GenBank/DDBJ whole genome shotgun (WGS) entry which is preliminary data.</text>
</comment>
<comment type="similarity">
    <text evidence="2 10">Belongs to the D-alanine--D-alanine ligase family.</text>
</comment>
<keyword evidence="12" id="KW-0460">Magnesium</keyword>
<dbReference type="GO" id="GO:0071555">
    <property type="term" value="P:cell wall organization"/>
    <property type="evidence" value="ECO:0007669"/>
    <property type="project" value="UniProtKB-KW"/>
</dbReference>
<dbReference type="PROSITE" id="PS00843">
    <property type="entry name" value="DALA_DALA_LIGASE_1"/>
    <property type="match status" value="1"/>
</dbReference>